<protein>
    <submittedName>
        <fullName evidence="2">Uncharacterized protein</fullName>
    </submittedName>
</protein>
<feature type="region of interest" description="Disordered" evidence="1">
    <location>
        <begin position="63"/>
        <end position="92"/>
    </location>
</feature>
<evidence type="ECO:0000313" key="3">
    <source>
        <dbReference type="Proteomes" id="UP001066276"/>
    </source>
</evidence>
<accession>A0AAV7RMB3</accession>
<dbReference type="EMBL" id="JANPWB010000009">
    <property type="protein sequence ID" value="KAJ1153616.1"/>
    <property type="molecule type" value="Genomic_DNA"/>
</dbReference>
<gene>
    <name evidence="2" type="ORF">NDU88_006375</name>
</gene>
<keyword evidence="3" id="KW-1185">Reference proteome</keyword>
<name>A0AAV7RMB3_PLEWA</name>
<organism evidence="2 3">
    <name type="scientific">Pleurodeles waltl</name>
    <name type="common">Iberian ribbed newt</name>
    <dbReference type="NCBI Taxonomy" id="8319"/>
    <lineage>
        <taxon>Eukaryota</taxon>
        <taxon>Metazoa</taxon>
        <taxon>Chordata</taxon>
        <taxon>Craniata</taxon>
        <taxon>Vertebrata</taxon>
        <taxon>Euteleostomi</taxon>
        <taxon>Amphibia</taxon>
        <taxon>Batrachia</taxon>
        <taxon>Caudata</taxon>
        <taxon>Salamandroidea</taxon>
        <taxon>Salamandridae</taxon>
        <taxon>Pleurodelinae</taxon>
        <taxon>Pleurodeles</taxon>
    </lineage>
</organism>
<evidence type="ECO:0000313" key="2">
    <source>
        <dbReference type="EMBL" id="KAJ1153616.1"/>
    </source>
</evidence>
<dbReference type="Proteomes" id="UP001066276">
    <property type="component" value="Chromosome 5"/>
</dbReference>
<sequence>DCQESGEPPVQMETVQQGYDAELRCALASLQQILHVQDGSNTLSQANVTAGVPVDEAIRNLDAKLKSQPRKRKSPGSKDGPPIKKGPSSRKN</sequence>
<reference evidence="2" key="1">
    <citation type="journal article" date="2022" name="bioRxiv">
        <title>Sequencing and chromosome-scale assembly of the giantPleurodeles waltlgenome.</title>
        <authorList>
            <person name="Brown T."/>
            <person name="Elewa A."/>
            <person name="Iarovenko S."/>
            <person name="Subramanian E."/>
            <person name="Araus A.J."/>
            <person name="Petzold A."/>
            <person name="Susuki M."/>
            <person name="Suzuki K.-i.T."/>
            <person name="Hayashi T."/>
            <person name="Toyoda A."/>
            <person name="Oliveira C."/>
            <person name="Osipova E."/>
            <person name="Leigh N.D."/>
            <person name="Simon A."/>
            <person name="Yun M.H."/>
        </authorList>
    </citation>
    <scope>NUCLEOTIDE SEQUENCE</scope>
    <source>
        <strain evidence="2">20211129_DDA</strain>
        <tissue evidence="2">Liver</tissue>
    </source>
</reference>
<evidence type="ECO:0000256" key="1">
    <source>
        <dbReference type="SAM" id="MobiDB-lite"/>
    </source>
</evidence>
<comment type="caution">
    <text evidence="2">The sequence shown here is derived from an EMBL/GenBank/DDBJ whole genome shotgun (WGS) entry which is preliminary data.</text>
</comment>
<proteinExistence type="predicted"/>
<dbReference type="AlphaFoldDB" id="A0AAV7RMB3"/>
<feature type="non-terminal residue" evidence="2">
    <location>
        <position position="92"/>
    </location>
</feature>
<feature type="non-terminal residue" evidence="2">
    <location>
        <position position="1"/>
    </location>
</feature>